<sequence length="103" mass="12030">MGNTLAHLKALYYHCALTQFHLARRSWILENKLINAGIMIQQWKLEIARHLKRINKFGTLISGKFLTQSSTIANCQYIKYNTISKQIQPIWRTESPQDFNLVP</sequence>
<evidence type="ECO:0000313" key="2">
    <source>
        <dbReference type="Proteomes" id="UP001165960"/>
    </source>
</evidence>
<name>A0ACC2TCA5_9FUNG</name>
<evidence type="ECO:0000313" key="1">
    <source>
        <dbReference type="EMBL" id="KAJ9072324.1"/>
    </source>
</evidence>
<dbReference type="EMBL" id="QTSX02003024">
    <property type="protein sequence ID" value="KAJ9072324.1"/>
    <property type="molecule type" value="Genomic_DNA"/>
</dbReference>
<accession>A0ACC2TCA5</accession>
<comment type="caution">
    <text evidence="1">The sequence shown here is derived from an EMBL/GenBank/DDBJ whole genome shotgun (WGS) entry which is preliminary data.</text>
</comment>
<organism evidence="1 2">
    <name type="scientific">Entomophthora muscae</name>
    <dbReference type="NCBI Taxonomy" id="34485"/>
    <lineage>
        <taxon>Eukaryota</taxon>
        <taxon>Fungi</taxon>
        <taxon>Fungi incertae sedis</taxon>
        <taxon>Zoopagomycota</taxon>
        <taxon>Entomophthoromycotina</taxon>
        <taxon>Entomophthoromycetes</taxon>
        <taxon>Entomophthorales</taxon>
        <taxon>Entomophthoraceae</taxon>
        <taxon>Entomophthora</taxon>
    </lineage>
</organism>
<proteinExistence type="predicted"/>
<keyword evidence="2" id="KW-1185">Reference proteome</keyword>
<reference evidence="1" key="1">
    <citation type="submission" date="2022-04" db="EMBL/GenBank/DDBJ databases">
        <title>Genome of the entomopathogenic fungus Entomophthora muscae.</title>
        <authorList>
            <person name="Elya C."/>
            <person name="Lovett B.R."/>
            <person name="Lee E."/>
            <person name="Macias A.M."/>
            <person name="Hajek A.E."/>
            <person name="De Bivort B.L."/>
            <person name="Kasson M.T."/>
            <person name="De Fine Licht H.H."/>
            <person name="Stajich J.E."/>
        </authorList>
    </citation>
    <scope>NUCLEOTIDE SEQUENCE</scope>
    <source>
        <strain evidence="1">Berkeley</strain>
    </source>
</reference>
<gene>
    <name evidence="1" type="ORF">DSO57_1028711</name>
</gene>
<protein>
    <submittedName>
        <fullName evidence="1">Uncharacterized protein</fullName>
    </submittedName>
</protein>
<dbReference type="Proteomes" id="UP001165960">
    <property type="component" value="Unassembled WGS sequence"/>
</dbReference>